<dbReference type="SUPFAM" id="SSF48576">
    <property type="entry name" value="Terpenoid synthases"/>
    <property type="match status" value="1"/>
</dbReference>
<evidence type="ECO:0000313" key="4">
    <source>
        <dbReference type="EMBL" id="KAL3515483.1"/>
    </source>
</evidence>
<evidence type="ECO:0000259" key="3">
    <source>
        <dbReference type="Pfam" id="PF03936"/>
    </source>
</evidence>
<comment type="caution">
    <text evidence="4">The sequence shown here is derived from an EMBL/GenBank/DDBJ whole genome shotgun (WGS) entry which is preliminary data.</text>
</comment>
<keyword evidence="2" id="KW-0460">Magnesium</keyword>
<feature type="domain" description="Terpene synthase metal-binding" evidence="3">
    <location>
        <begin position="6"/>
        <end position="89"/>
    </location>
</feature>
<dbReference type="Proteomes" id="UP001630127">
    <property type="component" value="Unassembled WGS sequence"/>
</dbReference>
<dbReference type="Pfam" id="PF03936">
    <property type="entry name" value="Terpene_synth_C"/>
    <property type="match status" value="1"/>
</dbReference>
<dbReference type="InterPro" id="IPR008949">
    <property type="entry name" value="Isoprenoid_synthase_dom_sf"/>
</dbReference>
<dbReference type="PANTHER" id="PTHR31225">
    <property type="entry name" value="OS04G0344100 PROTEIN-RELATED"/>
    <property type="match status" value="1"/>
</dbReference>
<evidence type="ECO:0000313" key="5">
    <source>
        <dbReference type="Proteomes" id="UP001630127"/>
    </source>
</evidence>
<name>A0ABD2Z8N7_9GENT</name>
<dbReference type="PANTHER" id="PTHR31225:SF9">
    <property type="entry name" value="TERPENE SYNTHASE 10"/>
    <property type="match status" value="1"/>
</dbReference>
<keyword evidence="5" id="KW-1185">Reference proteome</keyword>
<protein>
    <recommendedName>
        <fullName evidence="3">Terpene synthase metal-binding domain-containing protein</fullName>
    </recommendedName>
</protein>
<organism evidence="4 5">
    <name type="scientific">Cinchona calisaya</name>
    <dbReference type="NCBI Taxonomy" id="153742"/>
    <lineage>
        <taxon>Eukaryota</taxon>
        <taxon>Viridiplantae</taxon>
        <taxon>Streptophyta</taxon>
        <taxon>Embryophyta</taxon>
        <taxon>Tracheophyta</taxon>
        <taxon>Spermatophyta</taxon>
        <taxon>Magnoliopsida</taxon>
        <taxon>eudicotyledons</taxon>
        <taxon>Gunneridae</taxon>
        <taxon>Pentapetalae</taxon>
        <taxon>asterids</taxon>
        <taxon>lamiids</taxon>
        <taxon>Gentianales</taxon>
        <taxon>Rubiaceae</taxon>
        <taxon>Cinchonoideae</taxon>
        <taxon>Cinchoneae</taxon>
        <taxon>Cinchona</taxon>
    </lineage>
</organism>
<sequence length="136" mass="15671">MDFNQMLMNVYSVIANPMNKEAMDVVDTHDIVRWSSYLVRIADDLGTASGELERGDVPKRVQCYMKESGCSEEEAREHVWLLLRETWKKMNKASVSESPFSQTFVRAAKNFIRGIVETLSSSFAWMYLTMQSMQNV</sequence>
<dbReference type="InterPro" id="IPR050148">
    <property type="entry name" value="Terpene_synthase-like"/>
</dbReference>
<dbReference type="GO" id="GO:0046872">
    <property type="term" value="F:metal ion binding"/>
    <property type="evidence" value="ECO:0007669"/>
    <property type="project" value="UniProtKB-KW"/>
</dbReference>
<evidence type="ECO:0000256" key="2">
    <source>
        <dbReference type="ARBA" id="ARBA00022842"/>
    </source>
</evidence>
<dbReference type="InterPro" id="IPR005630">
    <property type="entry name" value="Terpene_synthase_metal-bd"/>
</dbReference>
<gene>
    <name evidence="4" type="ORF">ACH5RR_022385</name>
</gene>
<dbReference type="EMBL" id="JBJUIK010000010">
    <property type="protein sequence ID" value="KAL3515483.1"/>
    <property type="molecule type" value="Genomic_DNA"/>
</dbReference>
<dbReference type="Gene3D" id="1.10.600.10">
    <property type="entry name" value="Farnesyl Diphosphate Synthase"/>
    <property type="match status" value="1"/>
</dbReference>
<proteinExistence type="predicted"/>
<evidence type="ECO:0000256" key="1">
    <source>
        <dbReference type="ARBA" id="ARBA00022723"/>
    </source>
</evidence>
<dbReference type="AlphaFoldDB" id="A0ABD2Z8N7"/>
<keyword evidence="1" id="KW-0479">Metal-binding</keyword>
<accession>A0ABD2Z8N7</accession>
<reference evidence="4 5" key="1">
    <citation type="submission" date="2024-11" db="EMBL/GenBank/DDBJ databases">
        <title>A near-complete genome assembly of Cinchona calisaya.</title>
        <authorList>
            <person name="Lian D.C."/>
            <person name="Zhao X.W."/>
            <person name="Wei L."/>
        </authorList>
    </citation>
    <scope>NUCLEOTIDE SEQUENCE [LARGE SCALE GENOMIC DNA]</scope>
    <source>
        <tissue evidence="4">Nenye</tissue>
    </source>
</reference>